<reference evidence="1 2" key="1">
    <citation type="journal article" date="2018" name="Gigascience">
        <title>Genomes of trombidid mites reveal novel predicted allergens and laterally-transferred genes associated with secondary metabolism.</title>
        <authorList>
            <person name="Dong X."/>
            <person name="Chaisiri K."/>
            <person name="Xia D."/>
            <person name="Armstrong S.D."/>
            <person name="Fang Y."/>
            <person name="Donnelly M.J."/>
            <person name="Kadowaki T."/>
            <person name="McGarry J.W."/>
            <person name="Darby A.C."/>
            <person name="Makepeace B.L."/>
        </authorList>
    </citation>
    <scope>NUCLEOTIDE SEQUENCE [LARGE SCALE GENOMIC DNA]</scope>
    <source>
        <strain evidence="1">UoL-UT</strain>
    </source>
</reference>
<accession>A0A443S009</accession>
<proteinExistence type="predicted"/>
<dbReference type="AlphaFoldDB" id="A0A443S009"/>
<keyword evidence="2" id="KW-1185">Reference proteome</keyword>
<organism evidence="1 2">
    <name type="scientific">Leptotrombidium deliense</name>
    <dbReference type="NCBI Taxonomy" id="299467"/>
    <lineage>
        <taxon>Eukaryota</taxon>
        <taxon>Metazoa</taxon>
        <taxon>Ecdysozoa</taxon>
        <taxon>Arthropoda</taxon>
        <taxon>Chelicerata</taxon>
        <taxon>Arachnida</taxon>
        <taxon>Acari</taxon>
        <taxon>Acariformes</taxon>
        <taxon>Trombidiformes</taxon>
        <taxon>Prostigmata</taxon>
        <taxon>Anystina</taxon>
        <taxon>Parasitengona</taxon>
        <taxon>Trombiculoidea</taxon>
        <taxon>Trombiculidae</taxon>
        <taxon>Leptotrombidium</taxon>
    </lineage>
</organism>
<gene>
    <name evidence="1" type="ORF">B4U80_05602</name>
</gene>
<evidence type="ECO:0000313" key="2">
    <source>
        <dbReference type="Proteomes" id="UP000288716"/>
    </source>
</evidence>
<protein>
    <submittedName>
        <fullName evidence="1">Uncharacterized protein</fullName>
    </submittedName>
</protein>
<dbReference type="VEuPathDB" id="VectorBase:LDEU011203"/>
<dbReference type="Proteomes" id="UP000288716">
    <property type="component" value="Unassembled WGS sequence"/>
</dbReference>
<comment type="caution">
    <text evidence="1">The sequence shown here is derived from an EMBL/GenBank/DDBJ whole genome shotgun (WGS) entry which is preliminary data.</text>
</comment>
<feature type="non-terminal residue" evidence="1">
    <location>
        <position position="174"/>
    </location>
</feature>
<sequence length="174" mass="19930">MASTELLKKSEADFRIEIAGTIKLPPSPVITRWCTWLNAAFYYSEHFDSVTNVLNSLDKEEAASIRMSQSLVKKRNIVAQLAFINAQFRFIPEMIEKIQNPKLTLFDSLALINSFELHVDSLPDTASYVKVKKFYVFDNNNGLQDLKEICDILNGRISDSRFFKIYTGCELGKY</sequence>
<dbReference type="OrthoDB" id="6623841at2759"/>
<name>A0A443S009_9ACAR</name>
<evidence type="ECO:0000313" key="1">
    <source>
        <dbReference type="EMBL" id="RWS20836.1"/>
    </source>
</evidence>
<dbReference type="EMBL" id="NCKV01015215">
    <property type="protein sequence ID" value="RWS20836.1"/>
    <property type="molecule type" value="Genomic_DNA"/>
</dbReference>